<evidence type="ECO:0000313" key="2">
    <source>
        <dbReference type="EMBL" id="KAK8850773.1"/>
    </source>
</evidence>
<gene>
    <name evidence="2" type="ORF">PGQ11_013252</name>
</gene>
<protein>
    <submittedName>
        <fullName evidence="2">Cytotoxin</fullName>
    </submittedName>
</protein>
<dbReference type="Proteomes" id="UP001390339">
    <property type="component" value="Unassembled WGS sequence"/>
</dbReference>
<name>A0ABR2HNL2_9PEZI</name>
<keyword evidence="3" id="KW-1185">Reference proteome</keyword>
<dbReference type="CDD" id="cd20495">
    <property type="entry name" value="C58_PaToxP-like"/>
    <property type="match status" value="1"/>
</dbReference>
<dbReference type="EMBL" id="JAPCWZ010000009">
    <property type="protein sequence ID" value="KAK8850773.1"/>
    <property type="molecule type" value="Genomic_DNA"/>
</dbReference>
<proteinExistence type="predicted"/>
<sequence length="2023" mass="222629">MTDTRDEISQLFNNTDVFLNENVVDTFRIIAPEDFKSGVSSFMPFRLEEITQDGSSTSPRRFYLKAVPETKRGPSTRDAYYLAFHGRGQFTIPGFVNIPANPKHPSMLFTGTLSGCSVIVTRSNENLYRVYHDARCNSSALYDNVVASIDLRDYHDQEGAFATVCMSNSGEGNEWRLHAQFLDFQNGGVHFRKPNQQRARVLTRLMQPDRQPATVQNAQAERDIIFEKMKHLARYPGPSNKDAHAHAIAQRDGDFDENTSPIKLTDKAVRRTQELARYLGTIRDKLKEKIKDYPKNSEMRGIWEVDVKNYDDMISRCDDNDKVYLWLRLKLAKGFDAVVSTEGRIMAGFEGDTVGERFAPLEVQMKSAPNAAFAEGYTSYTTVKVPGIDDTMTSLEMKALLMVSLNSLEDKQLGALLRRIEVAAETETRTRVWNRADAVVRYLLKDSTKVQPMPQDVLAVFQERVSSAHCYPLVRAAAVALWDGGTSSVDQIMAKLVSLRNTSDANFLNAKLMLDGLEEVRGNWHATAASTLRGRGTLEQAVDALIVEGGAKSKIVAMNTREHAMLLGVTVRNSETAYHFYDPNFAMATFASKESLLKALNRHLVTETFASTYSAFGTAETPTFNLVEIDAWEMSRVDIGSQLTLRDLSSDETLVETASSKWRRNPVQASRDLVDKPSFQGTRALSEALQATKAWREAVAALEKAYGLDGPWMPILQNLEPETGGGYRVQFINIEDPSQTRWLSTNDEEIVRFRSLMDERLKALARSFEYARGSLARRSSALEVEAVDGLNAMFVIKTLIEELSDKPGAVGLPSHGSTLATALQVHSYLNMAQLTHGTLQDAKKVADLARALVEGEKTGQRALTGCTRALGRGLGAASEVAGTIFAVANVVLDVVELAHAENEEQKAVFMVHLAFDSLSLGVAAGATAAGIVGASTLSGVLGGLMVPLAGLGIAFGGLAEALGKVASNAAEVGRYFGDAEDAYKNGAYTLVTDDDAKVLMPKRCAVISQVDLITREVLFDSQYIYRTRVTGGLWWAGTTTIWDPDRSKALNVRKKIGIQSDSCRLPVQSDDDFECLVLPPTPKSYIWYAYNYLPFSTWRGDYGFDVLRRMEGEGEESFLFDFFRPPVHWIIDKITHQYVDTPVTIALASHSLRIQIPPLPYAMHSSLSYTLKGAGGAYSIGLEKIGGITLSSSASTTKWLLDARTLSSPEIEFRSKYIIVSGIRITVSDTNYDVLLALLSNGETLKVDIQNETTTTVKIDAGSYPQGSAGVDDRLRDLERRNQLQGQFVVVDNYDARRGPNDTKTQNVGRAFYEVSKARMLFTRNAPAELTKTAELAGVIDDVVYFYSIEHKAIWRVNAKIEGSKAKYNALFKSSKMSLKCVWMEGNLPHAIFHHTLSDGIVGELNYIISAKDMTLVSIGGNPALMDKLAGMTRLGGSIRDLLDAFKASKDTQSVTDNLEGIPVYADTEGANIVMVFGKDGQGTFRRFWIRKVDRQILKPVLEDSEHVVLAAILPPAEPGGPDETYFYHHGGSELYRYTLEGKDLTPKTIQMKIPDDFGALENVVTPKGMNLMAVTKGGFLLRVTSPGVFTPEAVNETWVQAHDPRTWWSELDKISDKFSVPTMAIFGIRDDAGRAVPMWYHHGGCVIASEELHGKSVQLVGFHSENAAAWLSAWDAPGRFLLFSQPVTDRNWLEGQVGIIRIPPTRAAVRVKPLTGVASVVPTEAGPIYTTLDGVSYLLRADMSRTAVGVTRDWQLKHGGNMLEVLARLTKPKLHPAEVLFLRKAPPGTPVTAWFSPLGSHIVKFTPPGVSSPADLLPTWLGCSLDGTLHYVHCRANGDFYGLVPGEQTTTTKKLGNFPLFRRKGDAITVSLLGSSFKIPMLRNVRYVGVAADPGSTVRFTNETWKVYDAVSISTTATPSKPLAIHFPSLVYPERLTAVSGASDDLVIVDSNVGTSLTLTGAEKTGNGDAMVLEGMQGDDRQVWTVSVARILKARAWFKAEYELDGTPLMTLKEVLGAPVSQ</sequence>
<dbReference type="InterPro" id="IPR024769">
    <property type="entry name" value="TcdA/TcdB_pore_forming"/>
</dbReference>
<accession>A0ABR2HNL2</accession>
<reference evidence="2 3" key="1">
    <citation type="journal article" date="2024" name="IMA Fungus">
        <title>Apiospora arundinis, a panoply of carbohydrate-active enzymes and secondary metabolites.</title>
        <authorList>
            <person name="Sorensen T."/>
            <person name="Petersen C."/>
            <person name="Muurmann A.T."/>
            <person name="Christiansen J.V."/>
            <person name="Brundto M.L."/>
            <person name="Overgaard C.K."/>
            <person name="Boysen A.T."/>
            <person name="Wollenberg R.D."/>
            <person name="Larsen T.O."/>
            <person name="Sorensen J.L."/>
            <person name="Nielsen K.L."/>
            <person name="Sondergaard T.E."/>
        </authorList>
    </citation>
    <scope>NUCLEOTIDE SEQUENCE [LARGE SCALE GENOMIC DNA]</scope>
    <source>
        <strain evidence="2 3">AAU 773</strain>
    </source>
</reference>
<feature type="domain" description="TcdA/TcdB toxin pore forming" evidence="1">
    <location>
        <begin position="696"/>
        <end position="1357"/>
    </location>
</feature>
<evidence type="ECO:0000259" key="1">
    <source>
        <dbReference type="Pfam" id="PF12920"/>
    </source>
</evidence>
<comment type="caution">
    <text evidence="2">The sequence shown here is derived from an EMBL/GenBank/DDBJ whole genome shotgun (WGS) entry which is preliminary data.</text>
</comment>
<dbReference type="Pfam" id="PF12920">
    <property type="entry name" value="TcdA_TcdB_pore"/>
    <property type="match status" value="1"/>
</dbReference>
<organism evidence="2 3">
    <name type="scientific">Apiospora arundinis</name>
    <dbReference type="NCBI Taxonomy" id="335852"/>
    <lineage>
        <taxon>Eukaryota</taxon>
        <taxon>Fungi</taxon>
        <taxon>Dikarya</taxon>
        <taxon>Ascomycota</taxon>
        <taxon>Pezizomycotina</taxon>
        <taxon>Sordariomycetes</taxon>
        <taxon>Xylariomycetidae</taxon>
        <taxon>Amphisphaeriales</taxon>
        <taxon>Apiosporaceae</taxon>
        <taxon>Apiospora</taxon>
    </lineage>
</organism>
<evidence type="ECO:0000313" key="3">
    <source>
        <dbReference type="Proteomes" id="UP001390339"/>
    </source>
</evidence>